<dbReference type="EMBL" id="JASNQZ010000006">
    <property type="protein sequence ID" value="KAL0955484.1"/>
    <property type="molecule type" value="Genomic_DNA"/>
</dbReference>
<evidence type="ECO:0000313" key="2">
    <source>
        <dbReference type="EMBL" id="KAL0955484.1"/>
    </source>
</evidence>
<dbReference type="Proteomes" id="UP001556367">
    <property type="component" value="Unassembled WGS sequence"/>
</dbReference>
<comment type="caution">
    <text evidence="2">The sequence shown here is derived from an EMBL/GenBank/DDBJ whole genome shotgun (WGS) entry which is preliminary data.</text>
</comment>
<gene>
    <name evidence="2" type="ORF">HGRIS_001724</name>
</gene>
<evidence type="ECO:0000313" key="3">
    <source>
        <dbReference type="Proteomes" id="UP001556367"/>
    </source>
</evidence>
<accession>A0ABR3JIA6</accession>
<keyword evidence="3" id="KW-1185">Reference proteome</keyword>
<feature type="region of interest" description="Disordered" evidence="1">
    <location>
        <begin position="107"/>
        <end position="136"/>
    </location>
</feature>
<proteinExistence type="predicted"/>
<sequence length="389" mass="42074">MEPSPITHVGWSDVLVKLLQPPKRTSLTIDFGTELTTITYPPCQILLPSNKYLPGAGWRSELVHSVLFDLTSGAVPQRAGRLVRFDSHGIGGLLLYDLNLHAPESPTARGNVGGNALEDSSAKLGHPAGSGGSKLSSGGALDGGGALTLNAVFGDPDDPSDVGMEVDELLDCIHAKLVCLPLYACTSFVTGQVMNALVYNKPIQPRQAARGILLDTSIVNPFENLCTPSRPKTEVMIKRPIIDAYKYLRRTMPNATSLMGFEEGNTDQILRKSCLKPSELFGRHHDKAAMDENLSEFDSDTELSNEAPHLGDTSVSTIDSLGSIKTPCRPFSSRSKSPFIDVLNTPHKAGYRPTDTVIEFALASETFVHEKLLDVELEDPFLLTAATMF</sequence>
<evidence type="ECO:0000256" key="1">
    <source>
        <dbReference type="SAM" id="MobiDB-lite"/>
    </source>
</evidence>
<organism evidence="2 3">
    <name type="scientific">Hohenbuehelia grisea</name>
    <dbReference type="NCBI Taxonomy" id="104357"/>
    <lineage>
        <taxon>Eukaryota</taxon>
        <taxon>Fungi</taxon>
        <taxon>Dikarya</taxon>
        <taxon>Basidiomycota</taxon>
        <taxon>Agaricomycotina</taxon>
        <taxon>Agaricomycetes</taxon>
        <taxon>Agaricomycetidae</taxon>
        <taxon>Agaricales</taxon>
        <taxon>Pleurotineae</taxon>
        <taxon>Pleurotaceae</taxon>
        <taxon>Hohenbuehelia</taxon>
    </lineage>
</organism>
<reference evidence="3" key="1">
    <citation type="submission" date="2024-06" db="EMBL/GenBank/DDBJ databases">
        <title>Multi-omics analyses provide insights into the biosynthesis of the anticancer antibiotic pleurotin in Hohenbuehelia grisea.</title>
        <authorList>
            <person name="Weaver J.A."/>
            <person name="Alberti F."/>
        </authorList>
    </citation>
    <scope>NUCLEOTIDE SEQUENCE [LARGE SCALE GENOMIC DNA]</scope>
    <source>
        <strain evidence="3">T-177</strain>
    </source>
</reference>
<name>A0ABR3JIA6_9AGAR</name>
<protein>
    <submittedName>
        <fullName evidence="2">Uncharacterized protein</fullName>
    </submittedName>
</protein>